<sequence>MAKERCLEKSPLYSVEVIKKQMKKKRNKDHPDIEKYKSVLPVLYQILTNTSKLLKNYRGNNRIMLHPMKWFPLPVASILSSVSGLW</sequence>
<proteinExistence type="predicted"/>
<organism evidence="1 2">
    <name type="scientific">Ursus americanus</name>
    <name type="common">American black bear</name>
    <name type="synonym">Euarctos americanus</name>
    <dbReference type="NCBI Taxonomy" id="9643"/>
    <lineage>
        <taxon>Eukaryota</taxon>
        <taxon>Metazoa</taxon>
        <taxon>Chordata</taxon>
        <taxon>Craniata</taxon>
        <taxon>Vertebrata</taxon>
        <taxon>Euteleostomi</taxon>
        <taxon>Mammalia</taxon>
        <taxon>Eutheria</taxon>
        <taxon>Laurasiatheria</taxon>
        <taxon>Carnivora</taxon>
        <taxon>Caniformia</taxon>
        <taxon>Ursidae</taxon>
        <taxon>Ursus</taxon>
    </lineage>
</organism>
<reference evidence="1" key="3">
    <citation type="submission" date="2025-09" db="UniProtKB">
        <authorList>
            <consortium name="Ensembl"/>
        </authorList>
    </citation>
    <scope>IDENTIFICATION</scope>
</reference>
<dbReference type="STRING" id="9643.ENSUAMP00000022173"/>
<name>A0A452RS13_URSAM</name>
<dbReference type="AlphaFoldDB" id="A0A452RS13"/>
<keyword evidence="2" id="KW-1185">Reference proteome</keyword>
<dbReference type="Ensembl" id="ENSUAMT00000024792.1">
    <property type="protein sequence ID" value="ENSUAMP00000022173.1"/>
    <property type="gene ID" value="ENSUAMG00000017444.1"/>
</dbReference>
<reference evidence="2" key="1">
    <citation type="submission" date="2016-06" db="EMBL/GenBank/DDBJ databases">
        <title>De novo assembly and RNA-Seq shows season-dependent expression and editing in black bear kidneys.</title>
        <authorList>
            <person name="Korstanje R."/>
            <person name="Srivastava A."/>
            <person name="Sarsani V.K."/>
            <person name="Sheehan S.M."/>
            <person name="Seger R.L."/>
            <person name="Barter M.E."/>
            <person name="Lindqvist C."/>
            <person name="Brody L.C."/>
            <person name="Mullikin J.C."/>
        </authorList>
    </citation>
    <scope>NUCLEOTIDE SEQUENCE [LARGE SCALE GENOMIC DNA]</scope>
</reference>
<evidence type="ECO:0000313" key="1">
    <source>
        <dbReference type="Ensembl" id="ENSUAMP00000022173.1"/>
    </source>
</evidence>
<dbReference type="Proteomes" id="UP000291022">
    <property type="component" value="Unassembled WGS sequence"/>
</dbReference>
<evidence type="ECO:0000313" key="2">
    <source>
        <dbReference type="Proteomes" id="UP000291022"/>
    </source>
</evidence>
<dbReference type="OMA" id="RGNNRIM"/>
<reference evidence="1" key="2">
    <citation type="submission" date="2025-08" db="UniProtKB">
        <authorList>
            <consortium name="Ensembl"/>
        </authorList>
    </citation>
    <scope>IDENTIFICATION</scope>
</reference>
<accession>A0A452RS13</accession>
<dbReference type="GeneTree" id="ENSGT01030000240042"/>
<protein>
    <submittedName>
        <fullName evidence="1">Uncharacterized protein</fullName>
    </submittedName>
</protein>